<keyword evidence="1" id="KW-0175">Coiled coil</keyword>
<dbReference type="SUPFAM" id="SSF52540">
    <property type="entry name" value="P-loop containing nucleoside triphosphate hydrolases"/>
    <property type="match status" value="1"/>
</dbReference>
<dbReference type="Proteomes" id="UP000626656">
    <property type="component" value="Unassembled WGS sequence"/>
</dbReference>
<dbReference type="EMBL" id="CAHJWF010000014">
    <property type="protein sequence ID" value="CAB5496516.1"/>
    <property type="molecule type" value="Genomic_DNA"/>
</dbReference>
<dbReference type="RefSeq" id="WP_202783931.1">
    <property type="nucleotide sequence ID" value="NZ_CAHJWF010000014.1"/>
</dbReference>
<protein>
    <recommendedName>
        <fullName evidence="4">Histidinol-phosphatase</fullName>
    </recommendedName>
</protein>
<evidence type="ECO:0000256" key="1">
    <source>
        <dbReference type="SAM" id="Coils"/>
    </source>
</evidence>
<evidence type="ECO:0008006" key="4">
    <source>
        <dbReference type="Google" id="ProtNLM"/>
    </source>
</evidence>
<dbReference type="InterPro" id="IPR027417">
    <property type="entry name" value="P-loop_NTPase"/>
</dbReference>
<keyword evidence="3" id="KW-1185">Reference proteome</keyword>
<dbReference type="Gene3D" id="3.20.20.140">
    <property type="entry name" value="Metal-dependent hydrolases"/>
    <property type="match status" value="1"/>
</dbReference>
<dbReference type="PANTHER" id="PTHR32182:SF22">
    <property type="entry name" value="ATP-DEPENDENT ENDONUCLEASE, OLD FAMILY-RELATED"/>
    <property type="match status" value="1"/>
</dbReference>
<comment type="caution">
    <text evidence="2">The sequence shown here is derived from an EMBL/GenBank/DDBJ whole genome shotgun (WGS) entry which is preliminary data.</text>
</comment>
<dbReference type="InterPro" id="IPR054787">
    <property type="entry name" value="TrlF_ATPase"/>
</dbReference>
<organism evidence="2 3">
    <name type="scientific">Bathymodiolus thermophilus thioautotrophic gill symbiont</name>
    <dbReference type="NCBI Taxonomy" id="2360"/>
    <lineage>
        <taxon>Bacteria</taxon>
        <taxon>Pseudomonadati</taxon>
        <taxon>Pseudomonadota</taxon>
        <taxon>Gammaproteobacteria</taxon>
        <taxon>sulfur-oxidizing symbionts</taxon>
    </lineage>
</organism>
<name>A0ABM8M4U2_9GAMM</name>
<accession>A0ABM8M4U2</accession>
<dbReference type="SUPFAM" id="SSF89550">
    <property type="entry name" value="PHP domain-like"/>
    <property type="match status" value="1"/>
</dbReference>
<evidence type="ECO:0000313" key="2">
    <source>
        <dbReference type="EMBL" id="CAB5496516.1"/>
    </source>
</evidence>
<dbReference type="NCBIfam" id="NF045780">
    <property type="entry name" value="TrlF_fam_ATP"/>
    <property type="match status" value="1"/>
</dbReference>
<sequence>MSEATDGCSVFTNGSCWLKADFHLHTKADKEFTYEGKDDTFVSEYIAKLKEQKIGVGIITNHNKFDKGEYKALKRKASKAEILLLPGVELSVGDGANGIHTLVIFSKQWLEGGDYINQFLTAAFAGKVPSQYEQENGRSGDDLIGTIRKLDDYHKDYFLVFAHVEQQSGLWHGLNGGRIKELAENEDFKQRTLGFQKVRTNDLRRKVKDWLKDWYPAELEGSDNKSIDGIGTKIEGTWLKIGDFTFEAIKYALADWDHRVKEQEPSNYQHSHIKSISFEGGILGGQQVEFSPELNSLIGIRGSGKSSIIEVIRYLLGIPFGDKTIDEKYKNELVKHTLGSGGKATIEVLDKHGQRYSISRILNDPPEVFVDGELQTGIAIRKTIIHKPIYFGQKDLSSTGEGFEKDLIEKLLGDRLTTIRRRISDQKIIISEQCDKLKNLGDIEEKIKEHGDKKGDAEFQLKIFQDNGIEDKLQTQTNFNADDRKIKKIIDDVKAYEGDLTDVVNQYEDELKNHSLYQSKQNKTFFDTFFLIYQFELEAFDDIKAELGKIRERLVELQDKSMEFFDLKTQQLDQFAQMRRALETDLKANGKQLNLEEFPRLQRTIENAEQLLASLTKESEKTTSIRSNLIQGLSTLNCLWHEEYQLIQDELEQINQKHTALQISGEYRGDKEAFLSYFQSVFKGSGTRKDRLKYLIDTYANFTDIYQNLNNEKSLPKDFEQHFTDNLKELLSWQVPNKFTIKYRNKELQQHSLGQRASALILFVLSQKENDLVMIDQPEDDLDNQTIYEDVIKLVRELKPKTQFIFATHNANFPVLGDSEQIHACKYAEEFSDNTGIQQEISIKSGSIDSPIIQQEIVNIMEGGEDAFNKRKEIYQIWKPQNS</sequence>
<dbReference type="InterPro" id="IPR016195">
    <property type="entry name" value="Pol/histidinol_Pase-like"/>
</dbReference>
<dbReference type="PANTHER" id="PTHR32182">
    <property type="entry name" value="DNA REPLICATION AND REPAIR PROTEIN RECF"/>
    <property type="match status" value="1"/>
</dbReference>
<evidence type="ECO:0000313" key="3">
    <source>
        <dbReference type="Proteomes" id="UP000626656"/>
    </source>
</evidence>
<proteinExistence type="predicted"/>
<dbReference type="Gene3D" id="3.40.50.300">
    <property type="entry name" value="P-loop containing nucleotide triphosphate hydrolases"/>
    <property type="match status" value="2"/>
</dbReference>
<gene>
    <name evidence="2" type="ORF">AZO1586I_30</name>
</gene>
<feature type="coiled-coil region" evidence="1">
    <location>
        <begin position="598"/>
        <end position="625"/>
    </location>
</feature>
<reference evidence="2 3" key="1">
    <citation type="submission" date="2020-05" db="EMBL/GenBank/DDBJ databases">
        <authorList>
            <person name="Petersen J."/>
            <person name="Sayavedra L."/>
        </authorList>
    </citation>
    <scope>NUCLEOTIDE SEQUENCE [LARGE SCALE GENOMIC DNA]</scope>
    <source>
        <strain evidence="2">B azoricus SOX ET2 1586I</strain>
    </source>
</reference>